<comment type="caution">
    <text evidence="1">The sequence shown here is derived from an EMBL/GenBank/DDBJ whole genome shotgun (WGS) entry which is preliminary data.</text>
</comment>
<organism evidence="1 2">
    <name type="scientific">Halteria grandinella</name>
    <dbReference type="NCBI Taxonomy" id="5974"/>
    <lineage>
        <taxon>Eukaryota</taxon>
        <taxon>Sar</taxon>
        <taxon>Alveolata</taxon>
        <taxon>Ciliophora</taxon>
        <taxon>Intramacronucleata</taxon>
        <taxon>Spirotrichea</taxon>
        <taxon>Stichotrichia</taxon>
        <taxon>Sporadotrichida</taxon>
        <taxon>Halteriidae</taxon>
        <taxon>Halteria</taxon>
    </lineage>
</organism>
<dbReference type="AlphaFoldDB" id="A0A8J8T5N9"/>
<accession>A0A8J8T5N9</accession>
<gene>
    <name evidence="1" type="ORF">FGO68_gene8483</name>
</gene>
<protein>
    <submittedName>
        <fullName evidence="1">Uncharacterized protein</fullName>
    </submittedName>
</protein>
<evidence type="ECO:0000313" key="1">
    <source>
        <dbReference type="EMBL" id="TNV82670.1"/>
    </source>
</evidence>
<proteinExistence type="predicted"/>
<sequence>MVTGCCLPQKQAIHFCTSVNGQREYPLRGGGLIQSIISGASTKASLMNCIFTLALATGNMKMDRLIKGNGRGIRDMDMERIHGQMGTAIKESGKIITDMDKEYINGQVGTPMKGSGRMIIGMEQEDSPIQVANMKKVNGRVAIKLMSTRSTQRKRLSLKLLHMKKARL</sequence>
<dbReference type="EMBL" id="RRYP01004689">
    <property type="protein sequence ID" value="TNV82670.1"/>
    <property type="molecule type" value="Genomic_DNA"/>
</dbReference>
<evidence type="ECO:0000313" key="2">
    <source>
        <dbReference type="Proteomes" id="UP000785679"/>
    </source>
</evidence>
<keyword evidence="2" id="KW-1185">Reference proteome</keyword>
<name>A0A8J8T5N9_HALGN</name>
<reference evidence="1" key="1">
    <citation type="submission" date="2019-06" db="EMBL/GenBank/DDBJ databases">
        <authorList>
            <person name="Zheng W."/>
        </authorList>
    </citation>
    <scope>NUCLEOTIDE SEQUENCE</scope>
    <source>
        <strain evidence="1">QDHG01</strain>
    </source>
</reference>
<dbReference type="Proteomes" id="UP000785679">
    <property type="component" value="Unassembled WGS sequence"/>
</dbReference>